<reference evidence="1" key="1">
    <citation type="submission" date="2024-02" db="EMBL/GenBank/DDBJ databases">
        <title>Metagenome Assembled Genome of Zalaria obscura JY119.</title>
        <authorList>
            <person name="Vighnesh L."/>
            <person name="Jagadeeshwari U."/>
            <person name="Venkata Ramana C."/>
            <person name="Sasikala C."/>
        </authorList>
    </citation>
    <scope>NUCLEOTIDE SEQUENCE</scope>
    <source>
        <strain evidence="1">JY119</strain>
    </source>
</reference>
<accession>A0ACC3S3N4</accession>
<dbReference type="Proteomes" id="UP001320706">
    <property type="component" value="Unassembled WGS sequence"/>
</dbReference>
<gene>
    <name evidence="1" type="ORF">M8818_007895</name>
</gene>
<evidence type="ECO:0000313" key="1">
    <source>
        <dbReference type="EMBL" id="KAK8192723.1"/>
    </source>
</evidence>
<comment type="caution">
    <text evidence="1">The sequence shown here is derived from an EMBL/GenBank/DDBJ whole genome shotgun (WGS) entry which is preliminary data.</text>
</comment>
<keyword evidence="2" id="KW-1185">Reference proteome</keyword>
<sequence>MTTSNPLGPPVPSHPASLPERNITFTGHHVTLTGLSLSHSPDLWDAVGGLDKAPLWDYMSDGPFASPDSLQAYLTTKSASLDPVFYAIRLNQTGKVVGYAGLMKIDTLNRVIDVGPLMFSPTALQRTPAATETQYLLARYAFETLGYRRYQWKCNSLNAPSRRAAERLGFRYEGTFRKDRILKGRSRDTAWFSIVEEEWEGVKRALEGWLGEENFGPDGRQRRRLKEFRA</sequence>
<dbReference type="EMBL" id="JAMKPW020000044">
    <property type="protein sequence ID" value="KAK8192723.1"/>
    <property type="molecule type" value="Genomic_DNA"/>
</dbReference>
<evidence type="ECO:0000313" key="2">
    <source>
        <dbReference type="Proteomes" id="UP001320706"/>
    </source>
</evidence>
<protein>
    <submittedName>
        <fullName evidence="1">Uncharacterized protein</fullName>
    </submittedName>
</protein>
<proteinExistence type="predicted"/>
<organism evidence="1 2">
    <name type="scientific">Zalaria obscura</name>
    <dbReference type="NCBI Taxonomy" id="2024903"/>
    <lineage>
        <taxon>Eukaryota</taxon>
        <taxon>Fungi</taxon>
        <taxon>Dikarya</taxon>
        <taxon>Ascomycota</taxon>
        <taxon>Pezizomycotina</taxon>
        <taxon>Dothideomycetes</taxon>
        <taxon>Dothideomycetidae</taxon>
        <taxon>Dothideales</taxon>
        <taxon>Zalariaceae</taxon>
        <taxon>Zalaria</taxon>
    </lineage>
</organism>
<name>A0ACC3S3N4_9PEZI</name>